<dbReference type="Proteomes" id="UP000824596">
    <property type="component" value="Unassembled WGS sequence"/>
</dbReference>
<comment type="caution">
    <text evidence="2">The sequence shown here is derived from an EMBL/GenBank/DDBJ whole genome shotgun (WGS) entry which is preliminary data.</text>
</comment>
<protein>
    <submittedName>
        <fullName evidence="2">Adhesin protein Mad2</fullName>
    </submittedName>
</protein>
<reference evidence="2" key="1">
    <citation type="submission" date="2021-09" db="EMBL/GenBank/DDBJ databases">
        <title>A high-quality genome of the endoparasitic fungus Hirsutella rhossiliensis with a comparison of Hirsutella genomes reveals transposable elements contributing to genome size variation.</title>
        <authorList>
            <person name="Lin R."/>
            <person name="Jiao Y."/>
            <person name="Sun X."/>
            <person name="Ling J."/>
            <person name="Xie B."/>
            <person name="Cheng X."/>
        </authorList>
    </citation>
    <scope>NUCLEOTIDE SEQUENCE</scope>
    <source>
        <strain evidence="2">HR02</strain>
    </source>
</reference>
<keyword evidence="3" id="KW-1185">Reference proteome</keyword>
<evidence type="ECO:0000256" key="1">
    <source>
        <dbReference type="SAM" id="MobiDB-lite"/>
    </source>
</evidence>
<name>A0A9P8N1M9_9HYPO</name>
<feature type="compositionally biased region" description="Polar residues" evidence="1">
    <location>
        <begin position="222"/>
        <end position="244"/>
    </location>
</feature>
<accession>A0A9P8N1M9</accession>
<organism evidence="2 3">
    <name type="scientific">Hirsutella rhossiliensis</name>
    <dbReference type="NCBI Taxonomy" id="111463"/>
    <lineage>
        <taxon>Eukaryota</taxon>
        <taxon>Fungi</taxon>
        <taxon>Dikarya</taxon>
        <taxon>Ascomycota</taxon>
        <taxon>Pezizomycotina</taxon>
        <taxon>Sordariomycetes</taxon>
        <taxon>Hypocreomycetidae</taxon>
        <taxon>Hypocreales</taxon>
        <taxon>Ophiocordycipitaceae</taxon>
        <taxon>Hirsutella</taxon>
    </lineage>
</organism>
<dbReference type="GeneID" id="68353831"/>
<evidence type="ECO:0000313" key="3">
    <source>
        <dbReference type="Proteomes" id="UP000824596"/>
    </source>
</evidence>
<dbReference type="OrthoDB" id="5154031at2759"/>
<dbReference type="AlphaFoldDB" id="A0A9P8N1M9"/>
<feature type="region of interest" description="Disordered" evidence="1">
    <location>
        <begin position="166"/>
        <end position="256"/>
    </location>
</feature>
<gene>
    <name evidence="2" type="ORF">HRG_04702</name>
</gene>
<evidence type="ECO:0000313" key="2">
    <source>
        <dbReference type="EMBL" id="KAH0964274.1"/>
    </source>
</evidence>
<dbReference type="EMBL" id="JAIZPD010000004">
    <property type="protein sequence ID" value="KAH0964274.1"/>
    <property type="molecule type" value="Genomic_DNA"/>
</dbReference>
<dbReference type="RefSeq" id="XP_044721787.1">
    <property type="nucleotide sequence ID" value="XM_044863173.1"/>
</dbReference>
<proteinExistence type="predicted"/>
<sequence length="319" mass="32842">MKSSVFAAASVAALVSTHEARSPLDLGLDVGDLVSVDLCLGLDVKLPLGISIETDGCPKHGPPSDCTNVWHPPHDIDIDGCDNNDESDWHYVHPCKGDCDHARGPAHRWTTSTITEKSVSTVIGCPPDVADCPGRSTVHTVVTIPATTTICPVAVTATTLATTPAASYPPVYQGQQPPATYVPAPHGHHQPPVDQYPSGQQPPVGHYYPSGQQPPVGHYYPSGQQPPAGNYPSGQQPPVGQYPSQQPPVAPYPTNAPSVVPAPAGYPAAPVGTGAPYNPGYSGYPANTTSPVVVGAASANGQKLGMAAAAIGLVAALFL</sequence>